<organism evidence="2 3">
    <name type="scientific">Cyclospora cayetanensis</name>
    <dbReference type="NCBI Taxonomy" id="88456"/>
    <lineage>
        <taxon>Eukaryota</taxon>
        <taxon>Sar</taxon>
        <taxon>Alveolata</taxon>
        <taxon>Apicomplexa</taxon>
        <taxon>Conoidasida</taxon>
        <taxon>Coccidia</taxon>
        <taxon>Eucoccidiorida</taxon>
        <taxon>Eimeriorina</taxon>
        <taxon>Eimeriidae</taxon>
        <taxon>Cyclospora</taxon>
    </lineage>
</organism>
<name>A0A1D3CWU9_9EIME</name>
<reference evidence="2 3" key="1">
    <citation type="journal article" date="2016" name="BMC Genomics">
        <title>Comparative genomics reveals Cyclospora cayetanensis possesses coccidia-like metabolism and invasion components but unique surface antigens.</title>
        <authorList>
            <person name="Liu S."/>
            <person name="Wang L."/>
            <person name="Zheng H."/>
            <person name="Xu Z."/>
            <person name="Roellig D.M."/>
            <person name="Li N."/>
            <person name="Frace M.A."/>
            <person name="Tang K."/>
            <person name="Arrowood M.J."/>
            <person name="Moss D.M."/>
            <person name="Zhang L."/>
            <person name="Feng Y."/>
            <person name="Xiao L."/>
        </authorList>
    </citation>
    <scope>NUCLEOTIDE SEQUENCE [LARGE SCALE GENOMIC DNA]</scope>
    <source>
        <strain evidence="2 3">CHN_HEN01</strain>
    </source>
</reference>
<keyword evidence="3" id="KW-1185">Reference proteome</keyword>
<dbReference type="Proteomes" id="UP000095192">
    <property type="component" value="Unassembled WGS sequence"/>
</dbReference>
<proteinExistence type="predicted"/>
<protein>
    <submittedName>
        <fullName evidence="2">RNA 3 terminal phosphate</fullName>
    </submittedName>
</protein>
<evidence type="ECO:0000313" key="2">
    <source>
        <dbReference type="EMBL" id="OEH75671.1"/>
    </source>
</evidence>
<dbReference type="InterPro" id="IPR000228">
    <property type="entry name" value="RNA3'_term_phos_cyc"/>
</dbReference>
<evidence type="ECO:0000313" key="3">
    <source>
        <dbReference type="Proteomes" id="UP000095192"/>
    </source>
</evidence>
<comment type="caution">
    <text evidence="2">The sequence shown here is derived from an EMBL/GenBank/DDBJ whole genome shotgun (WGS) entry which is preliminary data.</text>
</comment>
<dbReference type="GO" id="GO:0000479">
    <property type="term" value="P:endonucleolytic cleavage of tricistronic rRNA transcript (SSU-rRNA, 5.8S rRNA, LSU-rRNA)"/>
    <property type="evidence" value="ECO:0007669"/>
    <property type="project" value="TreeGrafter"/>
</dbReference>
<dbReference type="EMBL" id="JROU02001670">
    <property type="protein sequence ID" value="OEH75671.1"/>
    <property type="molecule type" value="Genomic_DNA"/>
</dbReference>
<sequence>MTRAGKPAEGASAVPATLEYEGQMFLRERLCLSLLSGREVRIRHIREKPSAAVATAADALPGLQQMSVLLRGLTDAAASDASVDLVRLQQLPLLQSLLQLAGGEVAAAAKASPPEIKVHCRGVPGLVLVAEDLKGGCRAASDAILLDSATEAKDAAAAASRATSNRKLQVLLEAEAKATKGGAAANAGGITTAEEQLGIRVSRLLLLQQMLGGRVPPRAQKLALLFAALAADHAPSQVLLSRLVPASVGFLRLLRDFFGVAFTFTEKAQQEEVQEEHQEQESDDEEDGSMKNGPSNTADSLDLSWAPQIVASCVGIGYRNVGLSSF</sequence>
<feature type="region of interest" description="Disordered" evidence="1">
    <location>
        <begin position="269"/>
        <end position="301"/>
    </location>
</feature>
<dbReference type="InParanoid" id="A0A1D3CWU9"/>
<dbReference type="GO" id="GO:0005730">
    <property type="term" value="C:nucleolus"/>
    <property type="evidence" value="ECO:0007669"/>
    <property type="project" value="TreeGrafter"/>
</dbReference>
<accession>A0A1D3CWU9</accession>
<dbReference type="PANTHER" id="PTHR11096">
    <property type="entry name" value="RNA 3' TERMINAL PHOSPHATE CYCLASE"/>
    <property type="match status" value="1"/>
</dbReference>
<evidence type="ECO:0000256" key="1">
    <source>
        <dbReference type="SAM" id="MobiDB-lite"/>
    </source>
</evidence>
<dbReference type="InterPro" id="IPR037136">
    <property type="entry name" value="RNA3'_phos_cyclase_dom_sf"/>
</dbReference>
<dbReference type="VEuPathDB" id="ToxoDB:cyc_01060"/>
<dbReference type="VEuPathDB" id="ToxoDB:LOC34618136"/>
<dbReference type="AlphaFoldDB" id="A0A1D3CWU9"/>
<dbReference type="PANTHER" id="PTHR11096:SF1">
    <property type="entry name" value="RNA 3'-TERMINAL PHOSPHATE CYCLASE-LIKE PROTEIN"/>
    <property type="match status" value="1"/>
</dbReference>
<gene>
    <name evidence="2" type="ORF">cyc_01060</name>
</gene>
<dbReference type="GO" id="GO:0004521">
    <property type="term" value="F:RNA endonuclease activity"/>
    <property type="evidence" value="ECO:0007669"/>
    <property type="project" value="TreeGrafter"/>
</dbReference>
<dbReference type="Gene3D" id="3.65.10.20">
    <property type="entry name" value="RNA 3'-terminal phosphate cyclase domain"/>
    <property type="match status" value="2"/>
</dbReference>